<keyword evidence="3" id="KW-1185">Reference proteome</keyword>
<dbReference type="RefSeq" id="WP_193904239.1">
    <property type="nucleotide sequence ID" value="NZ_CP063453.1"/>
</dbReference>
<geneLocation type="plasmid" evidence="2 3">
    <name>pSID</name>
</geneLocation>
<dbReference type="Proteomes" id="UP000593818">
    <property type="component" value="Plasmid pSID"/>
</dbReference>
<name>A0A7M2XW52_9NOCA</name>
<feature type="region of interest" description="Disordered" evidence="1">
    <location>
        <begin position="86"/>
        <end position="127"/>
    </location>
</feature>
<dbReference type="AlphaFoldDB" id="A0A7M2XW52"/>
<dbReference type="EMBL" id="CP063453">
    <property type="protein sequence ID" value="QOW01979.1"/>
    <property type="molecule type" value="Genomic_DNA"/>
</dbReference>
<protein>
    <submittedName>
        <fullName evidence="2">Uncharacterized protein</fullName>
    </submittedName>
</protein>
<evidence type="ECO:0000313" key="3">
    <source>
        <dbReference type="Proteomes" id="UP000593818"/>
    </source>
</evidence>
<evidence type="ECO:0000256" key="1">
    <source>
        <dbReference type="SAM" id="MobiDB-lite"/>
    </source>
</evidence>
<keyword evidence="2" id="KW-0614">Plasmid</keyword>
<proteinExistence type="predicted"/>
<reference evidence="2 3" key="1">
    <citation type="submission" date="2020-10" db="EMBL/GenBank/DDBJ databases">
        <title>Whole genome sequence of oil-degrading bacteria Rhodococcus pyridinivorans strain 5Ap.</title>
        <authorList>
            <person name="Akhremchuk A.E."/>
            <person name="Valentovich L.N."/>
            <person name="Charniauskaya M.I."/>
            <person name="Bukliarevich H.A."/>
            <person name="Titok M.A."/>
        </authorList>
    </citation>
    <scope>NUCLEOTIDE SEQUENCE [LARGE SCALE GENOMIC DNA]</scope>
    <source>
        <strain evidence="2 3">5Ap</strain>
        <plasmid evidence="2 3">pSID</plasmid>
    </source>
</reference>
<gene>
    <name evidence="2" type="ORF">INP59_26770</name>
</gene>
<organism evidence="2 3">
    <name type="scientific">Rhodococcus pyridinivorans</name>
    <dbReference type="NCBI Taxonomy" id="103816"/>
    <lineage>
        <taxon>Bacteria</taxon>
        <taxon>Bacillati</taxon>
        <taxon>Actinomycetota</taxon>
        <taxon>Actinomycetes</taxon>
        <taxon>Mycobacteriales</taxon>
        <taxon>Nocardiaceae</taxon>
        <taxon>Rhodococcus</taxon>
    </lineage>
</organism>
<sequence length="127" mass="14136">MGEPWVDRERLADAADLFAEKVDVLLDRVVDSAIGPARAHSADQLRDDSEARLLTRIAIAHRAGVDPVLDVQRALRVGMTWEQIGDATGIGASPARTRWSTDQPVEGTSDNRSRRRRSVDDQQMSMW</sequence>
<evidence type="ECO:0000313" key="2">
    <source>
        <dbReference type="EMBL" id="QOW01979.1"/>
    </source>
</evidence>
<feature type="compositionally biased region" description="Polar residues" evidence="1">
    <location>
        <begin position="98"/>
        <end position="110"/>
    </location>
</feature>
<accession>A0A7M2XW52</accession>